<reference evidence="2" key="1">
    <citation type="submission" date="2020-11" db="EMBL/GenBank/DDBJ databases">
        <authorList>
            <person name="Tran Van P."/>
        </authorList>
    </citation>
    <scope>NUCLEOTIDE SEQUENCE</scope>
</reference>
<evidence type="ECO:0000256" key="1">
    <source>
        <dbReference type="SAM" id="MobiDB-lite"/>
    </source>
</evidence>
<dbReference type="EMBL" id="OC318119">
    <property type="protein sequence ID" value="CAD7400653.1"/>
    <property type="molecule type" value="Genomic_DNA"/>
</dbReference>
<name>A0A7R9CQ93_TIMCR</name>
<proteinExistence type="predicted"/>
<feature type="region of interest" description="Disordered" evidence="1">
    <location>
        <begin position="280"/>
        <end position="306"/>
    </location>
</feature>
<feature type="region of interest" description="Disordered" evidence="1">
    <location>
        <begin position="157"/>
        <end position="240"/>
    </location>
</feature>
<sequence length="443" mass="48446">MILPRFRHFNLQTFENSSRREISRRRLPILEVFNEYKHLSQIGRCNNRESFKNQQNLRKAMEQAQRLVMCSPVAEDSRSVTPIPLPETTGESIRELLKDITEQNKELRIAGNNPRRSGGRVGSGGFLSVGNKDQHSSRATTPIATLIKTLKEEQKTVPNSAIAGSEKNPLGKTDEGRQKTAPGGLSQPPAATTKKQHEYLPLNDDPSPLIPTRKQNGESPPKVIKRKAPSEVPGAAHKGALTSLTPQQQCVDTQTMGPENKSSALLPKFEVTLAQSVNNNNTGDLGKATSTEQLISSSPEPLRPGKRVEDVNTIKRFIAYFGCQKIGKVGHFDEKECTDSQSSASIFKLCSYFCPPSTEKIKSEGNIWAATIPLFSVLLSSRPSIHAIIGIAATPYVGTNPSTNCPACLPNTDMSLLLETLWIVIKRLDTQTPDKGVKGGTSS</sequence>
<organism evidence="2">
    <name type="scientific">Timema cristinae</name>
    <name type="common">Walking stick</name>
    <dbReference type="NCBI Taxonomy" id="61476"/>
    <lineage>
        <taxon>Eukaryota</taxon>
        <taxon>Metazoa</taxon>
        <taxon>Ecdysozoa</taxon>
        <taxon>Arthropoda</taxon>
        <taxon>Hexapoda</taxon>
        <taxon>Insecta</taxon>
        <taxon>Pterygota</taxon>
        <taxon>Neoptera</taxon>
        <taxon>Polyneoptera</taxon>
        <taxon>Phasmatodea</taxon>
        <taxon>Timematodea</taxon>
        <taxon>Timematoidea</taxon>
        <taxon>Timematidae</taxon>
        <taxon>Timema</taxon>
    </lineage>
</organism>
<accession>A0A7R9CQ93</accession>
<protein>
    <submittedName>
        <fullName evidence="2">Uncharacterized protein</fullName>
    </submittedName>
</protein>
<dbReference type="AlphaFoldDB" id="A0A7R9CQ93"/>
<feature type="region of interest" description="Disordered" evidence="1">
    <location>
        <begin position="109"/>
        <end position="140"/>
    </location>
</feature>
<evidence type="ECO:0000313" key="2">
    <source>
        <dbReference type="EMBL" id="CAD7400653.1"/>
    </source>
</evidence>
<feature type="compositionally biased region" description="Polar residues" evidence="1">
    <location>
        <begin position="280"/>
        <end position="299"/>
    </location>
</feature>
<gene>
    <name evidence="2" type="ORF">TCEB3V08_LOCUS5629</name>
</gene>